<keyword evidence="6" id="KW-1185">Reference proteome</keyword>
<dbReference type="Pfam" id="PF13561">
    <property type="entry name" value="adh_short_C2"/>
    <property type="match status" value="1"/>
</dbReference>
<dbReference type="Gene3D" id="3.40.50.720">
    <property type="entry name" value="NAD(P)-binding Rossmann-like Domain"/>
    <property type="match status" value="1"/>
</dbReference>
<gene>
    <name evidence="5" type="ORF">OM076_07600</name>
</gene>
<feature type="domain" description="Ketoreductase" evidence="4">
    <location>
        <begin position="176"/>
        <end position="349"/>
    </location>
</feature>
<dbReference type="InterPro" id="IPR002347">
    <property type="entry name" value="SDR_fam"/>
</dbReference>
<dbReference type="SMART" id="SM00822">
    <property type="entry name" value="PKS_KR"/>
    <property type="match status" value="1"/>
</dbReference>
<dbReference type="InterPro" id="IPR057326">
    <property type="entry name" value="KR_dom"/>
</dbReference>
<organism evidence="5 6">
    <name type="scientific">Solirubrobacter ginsenosidimutans</name>
    <dbReference type="NCBI Taxonomy" id="490573"/>
    <lineage>
        <taxon>Bacteria</taxon>
        <taxon>Bacillati</taxon>
        <taxon>Actinomycetota</taxon>
        <taxon>Thermoleophilia</taxon>
        <taxon>Solirubrobacterales</taxon>
        <taxon>Solirubrobacteraceae</taxon>
        <taxon>Solirubrobacter</taxon>
    </lineage>
</organism>
<evidence type="ECO:0000313" key="6">
    <source>
        <dbReference type="Proteomes" id="UP001149140"/>
    </source>
</evidence>
<evidence type="ECO:0000256" key="2">
    <source>
        <dbReference type="ARBA" id="ARBA00023002"/>
    </source>
</evidence>
<reference evidence="5" key="1">
    <citation type="submission" date="2022-10" db="EMBL/GenBank/DDBJ databases">
        <title>The WGS of Solirubrobacter ginsenosidimutans DSM 21036.</title>
        <authorList>
            <person name="Jiang Z."/>
        </authorList>
    </citation>
    <scope>NUCLEOTIDE SEQUENCE</scope>
    <source>
        <strain evidence="5">DSM 21036</strain>
    </source>
</reference>
<dbReference type="Pfam" id="PF13191">
    <property type="entry name" value="AAA_16"/>
    <property type="match status" value="1"/>
</dbReference>
<evidence type="ECO:0000313" key="5">
    <source>
        <dbReference type="EMBL" id="MDA0160121.1"/>
    </source>
</evidence>
<comment type="caution">
    <text evidence="5">The sequence shown here is derived from an EMBL/GenBank/DDBJ whole genome shotgun (WGS) entry which is preliminary data.</text>
</comment>
<proteinExistence type="inferred from homology"/>
<accession>A0A9X3MQQ7</accession>
<dbReference type="PANTHER" id="PTHR43477:SF1">
    <property type="entry name" value="DIHYDROANTICAPSIN 7-DEHYDROGENASE"/>
    <property type="match status" value="1"/>
</dbReference>
<dbReference type="InterPro" id="IPR036291">
    <property type="entry name" value="NAD(P)-bd_dom_sf"/>
</dbReference>
<protein>
    <submittedName>
        <fullName evidence="5">SDR family oxidoreductase</fullName>
    </submittedName>
</protein>
<feature type="region of interest" description="Disordered" evidence="3">
    <location>
        <begin position="129"/>
        <end position="171"/>
    </location>
</feature>
<dbReference type="PRINTS" id="PR00081">
    <property type="entry name" value="GDHRDH"/>
</dbReference>
<dbReference type="SUPFAM" id="SSF51735">
    <property type="entry name" value="NAD(P)-binding Rossmann-fold domains"/>
    <property type="match status" value="1"/>
</dbReference>
<dbReference type="EMBL" id="JAPDOD010000004">
    <property type="protein sequence ID" value="MDA0160121.1"/>
    <property type="molecule type" value="Genomic_DNA"/>
</dbReference>
<sequence length="409" mass="42667">MDGLRGRAEECAALDALVVAIRGGESRSLVLRGEAGIGKTALLDHLVASATDVSLARATGVESKMELAFASLHQLCAPMLDRLPRLPLPQRQALEIVFGRSAGAAPDRFLVGLGVLSLFSEMADQARHPVAPGAAERDAELGVRPDPGLSGTHLVNRRPTGAPMTPSTREPELLGQTVVVIGGSAGIGLETARRALGEGAEVVLTGRNQARLDQAADELDVQRTAAFDATDPAAVEAFFAELQSPIDHVMVTAGAPHYGPPLEMSREEAQRGLTEHLLLTLTIARVAVGKVRPLGSLVFMGGTGARRPRVGLAIASTATVAQNTLIANLALEVAPIRVNLIAAGFVDTPLSAAILGDDLDRRRDELRSMLPIGRVVGPADVAALAVHLMINTALTGATYDIDGGQQLVS</sequence>
<dbReference type="GO" id="GO:0016491">
    <property type="term" value="F:oxidoreductase activity"/>
    <property type="evidence" value="ECO:0007669"/>
    <property type="project" value="UniProtKB-KW"/>
</dbReference>
<dbReference type="Proteomes" id="UP001149140">
    <property type="component" value="Unassembled WGS sequence"/>
</dbReference>
<dbReference type="InterPro" id="IPR051122">
    <property type="entry name" value="SDR_DHRS6-like"/>
</dbReference>
<evidence type="ECO:0000256" key="1">
    <source>
        <dbReference type="ARBA" id="ARBA00006484"/>
    </source>
</evidence>
<dbReference type="InterPro" id="IPR041664">
    <property type="entry name" value="AAA_16"/>
</dbReference>
<name>A0A9X3MQQ7_9ACTN</name>
<dbReference type="PANTHER" id="PTHR43477">
    <property type="entry name" value="DIHYDROANTICAPSIN 7-DEHYDROGENASE"/>
    <property type="match status" value="1"/>
</dbReference>
<evidence type="ECO:0000256" key="3">
    <source>
        <dbReference type="SAM" id="MobiDB-lite"/>
    </source>
</evidence>
<evidence type="ECO:0000259" key="4">
    <source>
        <dbReference type="SMART" id="SM00822"/>
    </source>
</evidence>
<dbReference type="AlphaFoldDB" id="A0A9X3MQQ7"/>
<keyword evidence="2" id="KW-0560">Oxidoreductase</keyword>
<dbReference type="CDD" id="cd05233">
    <property type="entry name" value="SDR_c"/>
    <property type="match status" value="1"/>
</dbReference>
<comment type="similarity">
    <text evidence="1">Belongs to the short-chain dehydrogenases/reductases (SDR) family.</text>
</comment>